<organism evidence="1 2">
    <name type="scientific">Variovorax humicola</name>
    <dbReference type="NCBI Taxonomy" id="1769758"/>
    <lineage>
        <taxon>Bacteria</taxon>
        <taxon>Pseudomonadati</taxon>
        <taxon>Pseudomonadota</taxon>
        <taxon>Betaproteobacteria</taxon>
        <taxon>Burkholderiales</taxon>
        <taxon>Comamonadaceae</taxon>
        <taxon>Variovorax</taxon>
    </lineage>
</organism>
<dbReference type="Proteomes" id="UP001363010">
    <property type="component" value="Unassembled WGS sequence"/>
</dbReference>
<name>A0ABU8VV61_9BURK</name>
<reference evidence="1 2" key="1">
    <citation type="submission" date="2024-03" db="EMBL/GenBank/DDBJ databases">
        <title>Novel species of the genus Variovorax.</title>
        <authorList>
            <person name="Liu Q."/>
            <person name="Xin Y.-H."/>
        </authorList>
    </citation>
    <scope>NUCLEOTIDE SEQUENCE [LARGE SCALE GENOMIC DNA]</scope>
    <source>
        <strain evidence="1 2">KACC 18501</strain>
    </source>
</reference>
<comment type="caution">
    <text evidence="1">The sequence shown here is derived from an EMBL/GenBank/DDBJ whole genome shotgun (WGS) entry which is preliminary data.</text>
</comment>
<dbReference type="RefSeq" id="WP_340362522.1">
    <property type="nucleotide sequence ID" value="NZ_JBBKZV010000002.1"/>
</dbReference>
<dbReference type="EMBL" id="JBBKZV010000002">
    <property type="protein sequence ID" value="MEJ8821473.1"/>
    <property type="molecule type" value="Genomic_DNA"/>
</dbReference>
<evidence type="ECO:0000313" key="2">
    <source>
        <dbReference type="Proteomes" id="UP001363010"/>
    </source>
</evidence>
<evidence type="ECO:0000313" key="1">
    <source>
        <dbReference type="EMBL" id="MEJ8821473.1"/>
    </source>
</evidence>
<protein>
    <submittedName>
        <fullName evidence="1">ABC transporter substrate-binding protein</fullName>
    </submittedName>
</protein>
<accession>A0ABU8VV61</accession>
<gene>
    <name evidence="1" type="ORF">WKW80_05400</name>
</gene>
<dbReference type="Gene3D" id="3.40.50.2300">
    <property type="match status" value="2"/>
</dbReference>
<sequence>MIRRRRFVLAGLISSIDVVIADTLAPTRGGALKVVHIATLVPGQPGCNTVPAGDAFRRGLTDLGYDPLAGVDSRCVIDYSDLPRLVAEMLGSKPALFAVWALPQTVRAVRQAAPTIPIVFVDVPDPVQLGFVESLSHPGGYSTGISNVSHDLIAKRVQLLREALPHSSRLAVLGNLANPLQADYLRATREAALTLHLEPRTYAVQETSDLPRAFAAMRQDDMETVVLLPDAWFYPRRAEIIGLAQRHRIPAMYTNLGYPALGGLFTYAADLIDMSYRAAAYVDKILRGAKPADIPVQQPTAFDFVINARSAREIGLIVPPSVMLQASQVIE</sequence>
<dbReference type="Pfam" id="PF04392">
    <property type="entry name" value="ABC_sub_bind"/>
    <property type="match status" value="1"/>
</dbReference>
<dbReference type="InterPro" id="IPR007487">
    <property type="entry name" value="ABC_transpt-TYRBP-like"/>
</dbReference>
<proteinExistence type="predicted"/>
<dbReference type="PANTHER" id="PTHR35271:SF1">
    <property type="entry name" value="ABC TRANSPORTER, SUBSTRATE-BINDING LIPOPROTEIN"/>
    <property type="match status" value="1"/>
</dbReference>
<dbReference type="CDD" id="cd06325">
    <property type="entry name" value="PBP1_ABC_unchar_transporter"/>
    <property type="match status" value="1"/>
</dbReference>
<keyword evidence="2" id="KW-1185">Reference proteome</keyword>
<dbReference type="PANTHER" id="PTHR35271">
    <property type="entry name" value="ABC TRANSPORTER, SUBSTRATE-BINDING LIPOPROTEIN-RELATED"/>
    <property type="match status" value="1"/>
</dbReference>